<accession>A0A0M8N5N6</accession>
<evidence type="ECO:0000313" key="10">
    <source>
        <dbReference type="EMBL" id="KOS20470.1"/>
    </source>
</evidence>
<evidence type="ECO:0000256" key="1">
    <source>
        <dbReference type="ARBA" id="ARBA00010758"/>
    </source>
</evidence>
<dbReference type="InterPro" id="IPR002472">
    <property type="entry name" value="Palm_thioest"/>
</dbReference>
<keyword evidence="6" id="KW-1015">Disulfide bond</keyword>
<dbReference type="PRINTS" id="PR00414">
    <property type="entry name" value="PPTHIESTRASE"/>
</dbReference>
<dbReference type="AlphaFoldDB" id="A0A0M8N5N6"/>
<dbReference type="SUPFAM" id="SSF53474">
    <property type="entry name" value="alpha/beta-Hydrolases"/>
    <property type="match status" value="1"/>
</dbReference>
<evidence type="ECO:0000256" key="8">
    <source>
        <dbReference type="ARBA" id="ARBA00031934"/>
    </source>
</evidence>
<evidence type="ECO:0000256" key="4">
    <source>
        <dbReference type="ARBA" id="ARBA00022729"/>
    </source>
</evidence>
<dbReference type="FunFam" id="3.40.50.1820:FF:000107">
    <property type="entry name" value="Palmitoyl-protein thioesterase 1"/>
    <property type="match status" value="1"/>
</dbReference>
<dbReference type="Gene3D" id="3.40.50.1820">
    <property type="entry name" value="alpha/beta hydrolase"/>
    <property type="match status" value="1"/>
</dbReference>
<dbReference type="InterPro" id="IPR029058">
    <property type="entry name" value="AB_hydrolase_fold"/>
</dbReference>
<feature type="region of interest" description="Disordered" evidence="9">
    <location>
        <begin position="380"/>
        <end position="399"/>
    </location>
</feature>
<dbReference type="Pfam" id="PF02089">
    <property type="entry name" value="Palm_thioest"/>
    <property type="match status" value="1"/>
</dbReference>
<evidence type="ECO:0000256" key="3">
    <source>
        <dbReference type="ARBA" id="ARBA00014212"/>
    </source>
</evidence>
<keyword evidence="4" id="KW-0732">Signal</keyword>
<reference evidence="10 11" key="1">
    <citation type="submission" date="2015-07" db="EMBL/GenBank/DDBJ databases">
        <title>The genome of the fungus Escovopsis weberi, a specialized disease agent of ant agriculture.</title>
        <authorList>
            <person name="de Man T.J."/>
            <person name="Stajich J.E."/>
            <person name="Kubicek C.P."/>
            <person name="Chenthamara K."/>
            <person name="Atanasova L."/>
            <person name="Druzhinina I.S."/>
            <person name="Birnbaum S."/>
            <person name="Barribeau S.M."/>
            <person name="Teiling C."/>
            <person name="Suen G."/>
            <person name="Currie C."/>
            <person name="Gerardo N.M."/>
        </authorList>
    </citation>
    <scope>NUCLEOTIDE SEQUENCE [LARGE SCALE GENOMIC DNA]</scope>
</reference>
<name>A0A0M8N5N6_ESCWE</name>
<dbReference type="STRING" id="150374.A0A0M8N5N6"/>
<sequence>MTLPLDFNSMSSPFNTINTINTIAVVTFHQRVSASLAFAIMRCSSLFTTAVLASPAIAAILIPSTGSRSPSIPANAANYDSGNDHEGGDGNDDDDDTPLPIVLWHGLGDSFDSEGVRAVGELAEAIHPGTFFYPIALGADGNADRQASFFGNVTEQVSAVCAALAAHPILSTAPAIDAIGFSQGGQFLRGYVERCNRPPVRSLVTFGSQHTGIREFRACGVMDVMCRAAMALLRYNTWAAAVQGRLVPAQYFRDAGRDYDAYLQHSNFLADINNERPAKHAAYAGNIRALANFVMFMFEEDGTVIPRESSLFAEAGEDGEVVPLRETRLYTEDWLGLRALDERGGLRFRMIEGEHMRIGNKVMEQTLRDFFGPLKRTFEPESKAAAEGSKESKESWGDL</sequence>
<feature type="region of interest" description="Disordered" evidence="9">
    <location>
        <begin position="72"/>
        <end position="96"/>
    </location>
</feature>
<protein>
    <recommendedName>
        <fullName evidence="3">Palmitoyl-protein thioesterase 1</fullName>
        <ecNumber evidence="2">3.1.2.22</ecNumber>
    </recommendedName>
    <alternativeName>
        <fullName evidence="8">Palmitoyl-protein hydrolase 1</fullName>
    </alternativeName>
</protein>
<proteinExistence type="inferred from homology"/>
<keyword evidence="5" id="KW-0378">Hydrolase</keyword>
<gene>
    <name evidence="10" type="ORF">ESCO_005329</name>
</gene>
<dbReference type="OrthoDB" id="10263094at2759"/>
<dbReference type="GO" id="GO:0008474">
    <property type="term" value="F:palmitoyl-(protein) hydrolase activity"/>
    <property type="evidence" value="ECO:0007669"/>
    <property type="project" value="UniProtKB-EC"/>
</dbReference>
<dbReference type="PANTHER" id="PTHR11247:SF8">
    <property type="entry name" value="PALMITOYL-PROTEIN THIOESTERASE 1"/>
    <property type="match status" value="1"/>
</dbReference>
<evidence type="ECO:0000256" key="6">
    <source>
        <dbReference type="ARBA" id="ARBA00023157"/>
    </source>
</evidence>
<dbReference type="EMBL" id="LGSR01000017">
    <property type="protein sequence ID" value="KOS20470.1"/>
    <property type="molecule type" value="Genomic_DNA"/>
</dbReference>
<evidence type="ECO:0000313" key="11">
    <source>
        <dbReference type="Proteomes" id="UP000053831"/>
    </source>
</evidence>
<keyword evidence="7" id="KW-0325">Glycoprotein</keyword>
<dbReference type="Proteomes" id="UP000053831">
    <property type="component" value="Unassembled WGS sequence"/>
</dbReference>
<keyword evidence="11" id="KW-1185">Reference proteome</keyword>
<evidence type="ECO:0000256" key="2">
    <source>
        <dbReference type="ARBA" id="ARBA00012423"/>
    </source>
</evidence>
<comment type="similarity">
    <text evidence="1">Belongs to the palmitoyl-protein thioesterase family.</text>
</comment>
<dbReference type="PANTHER" id="PTHR11247">
    <property type="entry name" value="PALMITOYL-PROTEIN THIOESTERASE/DOLICHYLDIPHOSPHATASE 1"/>
    <property type="match status" value="1"/>
</dbReference>
<evidence type="ECO:0000256" key="5">
    <source>
        <dbReference type="ARBA" id="ARBA00022801"/>
    </source>
</evidence>
<evidence type="ECO:0000256" key="9">
    <source>
        <dbReference type="SAM" id="MobiDB-lite"/>
    </source>
</evidence>
<dbReference type="EC" id="3.1.2.22" evidence="2"/>
<evidence type="ECO:0000256" key="7">
    <source>
        <dbReference type="ARBA" id="ARBA00023180"/>
    </source>
</evidence>
<organism evidence="10 11">
    <name type="scientific">Escovopsis weberi</name>
    <dbReference type="NCBI Taxonomy" id="150374"/>
    <lineage>
        <taxon>Eukaryota</taxon>
        <taxon>Fungi</taxon>
        <taxon>Dikarya</taxon>
        <taxon>Ascomycota</taxon>
        <taxon>Pezizomycotina</taxon>
        <taxon>Sordariomycetes</taxon>
        <taxon>Hypocreomycetidae</taxon>
        <taxon>Hypocreales</taxon>
        <taxon>Hypocreaceae</taxon>
        <taxon>Escovopsis</taxon>
    </lineage>
</organism>
<comment type="caution">
    <text evidence="10">The sequence shown here is derived from an EMBL/GenBank/DDBJ whole genome shotgun (WGS) entry which is preliminary data.</text>
</comment>